<evidence type="ECO:0000256" key="2">
    <source>
        <dbReference type="ARBA" id="ARBA00022723"/>
    </source>
</evidence>
<evidence type="ECO:0000256" key="7">
    <source>
        <dbReference type="ARBA" id="ARBA00023125"/>
    </source>
</evidence>
<dbReference type="PROSITE" id="PS00028">
    <property type="entry name" value="ZINC_FINGER_C2H2_1"/>
    <property type="match status" value="3"/>
</dbReference>
<evidence type="ECO:0000256" key="8">
    <source>
        <dbReference type="ARBA" id="ARBA00023163"/>
    </source>
</evidence>
<dbReference type="InterPro" id="IPR013087">
    <property type="entry name" value="Znf_C2H2_type"/>
</dbReference>
<dbReference type="SUPFAM" id="SSF57667">
    <property type="entry name" value="beta-beta-alpha zinc fingers"/>
    <property type="match status" value="2"/>
</dbReference>
<keyword evidence="4 10" id="KW-0863">Zinc-finger</keyword>
<keyword evidence="6" id="KW-0805">Transcription regulation</keyword>
<dbReference type="Proteomes" id="UP000694523">
    <property type="component" value="Unplaced"/>
</dbReference>
<reference evidence="13" key="2">
    <citation type="submission" date="2025-09" db="UniProtKB">
        <authorList>
            <consortium name="Ensembl"/>
        </authorList>
    </citation>
    <scope>IDENTIFICATION</scope>
</reference>
<proteinExistence type="predicted"/>
<evidence type="ECO:0000313" key="13">
    <source>
        <dbReference type="Ensembl" id="ENSNMLP00000038666.1"/>
    </source>
</evidence>
<dbReference type="SMART" id="SM00355">
    <property type="entry name" value="ZnF_C2H2"/>
    <property type="match status" value="3"/>
</dbReference>
<dbReference type="GO" id="GO:0000981">
    <property type="term" value="F:DNA-binding transcription factor activity, RNA polymerase II-specific"/>
    <property type="evidence" value="ECO:0007669"/>
    <property type="project" value="TreeGrafter"/>
</dbReference>
<dbReference type="AlphaFoldDB" id="A0A8C6WX89"/>
<evidence type="ECO:0000256" key="9">
    <source>
        <dbReference type="ARBA" id="ARBA00023242"/>
    </source>
</evidence>
<feature type="domain" description="C2H2-type" evidence="12">
    <location>
        <begin position="227"/>
        <end position="254"/>
    </location>
</feature>
<accession>A0A8C6WX89</accession>
<keyword evidence="2" id="KW-0479">Metal-binding</keyword>
<evidence type="ECO:0000313" key="14">
    <source>
        <dbReference type="Proteomes" id="UP000694523"/>
    </source>
</evidence>
<protein>
    <submittedName>
        <fullName evidence="13">Zinc finger protein 131</fullName>
    </submittedName>
</protein>
<organism evidence="13 14">
    <name type="scientific">Neogobius melanostomus</name>
    <name type="common">round goby</name>
    <dbReference type="NCBI Taxonomy" id="47308"/>
    <lineage>
        <taxon>Eukaryota</taxon>
        <taxon>Metazoa</taxon>
        <taxon>Chordata</taxon>
        <taxon>Craniata</taxon>
        <taxon>Vertebrata</taxon>
        <taxon>Euteleostomi</taxon>
        <taxon>Actinopterygii</taxon>
        <taxon>Neopterygii</taxon>
        <taxon>Teleostei</taxon>
        <taxon>Neoteleostei</taxon>
        <taxon>Acanthomorphata</taxon>
        <taxon>Gobiaria</taxon>
        <taxon>Gobiiformes</taxon>
        <taxon>Gobioidei</taxon>
        <taxon>Gobiidae</taxon>
        <taxon>Benthophilinae</taxon>
        <taxon>Neogobiini</taxon>
        <taxon>Neogobius</taxon>
    </lineage>
</organism>
<evidence type="ECO:0000256" key="10">
    <source>
        <dbReference type="PROSITE-ProRule" id="PRU00042"/>
    </source>
</evidence>
<comment type="subcellular location">
    <subcellularLocation>
        <location evidence="1">Nucleus</location>
    </subcellularLocation>
</comment>
<dbReference type="InterPro" id="IPR036236">
    <property type="entry name" value="Znf_C2H2_sf"/>
</dbReference>
<dbReference type="GO" id="GO:0005634">
    <property type="term" value="C:nucleus"/>
    <property type="evidence" value="ECO:0007669"/>
    <property type="project" value="UniProtKB-SubCell"/>
</dbReference>
<keyword evidence="3" id="KW-0677">Repeat</keyword>
<name>A0A8C6WX89_9GOBI</name>
<keyword evidence="7" id="KW-0238">DNA-binding</keyword>
<dbReference type="FunFam" id="3.30.160.60:FF:000552">
    <property type="entry name" value="Zinc finger protein 131"/>
    <property type="match status" value="1"/>
</dbReference>
<dbReference type="InterPro" id="IPR000210">
    <property type="entry name" value="BTB/POZ_dom"/>
</dbReference>
<keyword evidence="5" id="KW-0862">Zinc</keyword>
<dbReference type="InterPro" id="IPR050457">
    <property type="entry name" value="ZnFinger_BTB_dom_contain"/>
</dbReference>
<evidence type="ECO:0000259" key="11">
    <source>
        <dbReference type="PROSITE" id="PS50097"/>
    </source>
</evidence>
<keyword evidence="9" id="KW-0539">Nucleus</keyword>
<dbReference type="Pfam" id="PF00651">
    <property type="entry name" value="BTB"/>
    <property type="match status" value="1"/>
</dbReference>
<evidence type="ECO:0000256" key="1">
    <source>
        <dbReference type="ARBA" id="ARBA00004123"/>
    </source>
</evidence>
<dbReference type="SUPFAM" id="SSF54695">
    <property type="entry name" value="POZ domain"/>
    <property type="match status" value="1"/>
</dbReference>
<dbReference type="InterPro" id="IPR011333">
    <property type="entry name" value="SKP1/BTB/POZ_sf"/>
</dbReference>
<dbReference type="PROSITE" id="PS50097">
    <property type="entry name" value="BTB"/>
    <property type="match status" value="1"/>
</dbReference>
<dbReference type="Pfam" id="PF00096">
    <property type="entry name" value="zf-C2H2"/>
    <property type="match status" value="2"/>
</dbReference>
<dbReference type="GO" id="GO:0008270">
    <property type="term" value="F:zinc ion binding"/>
    <property type="evidence" value="ECO:0007669"/>
    <property type="project" value="UniProtKB-KW"/>
</dbReference>
<feature type="domain" description="C2H2-type" evidence="12">
    <location>
        <begin position="297"/>
        <end position="324"/>
    </location>
</feature>
<evidence type="ECO:0000256" key="4">
    <source>
        <dbReference type="ARBA" id="ARBA00022771"/>
    </source>
</evidence>
<dbReference type="PANTHER" id="PTHR46105">
    <property type="entry name" value="AGAP004733-PA"/>
    <property type="match status" value="1"/>
</dbReference>
<evidence type="ECO:0000256" key="6">
    <source>
        <dbReference type="ARBA" id="ARBA00023015"/>
    </source>
</evidence>
<dbReference type="PROSITE" id="PS50157">
    <property type="entry name" value="ZINC_FINGER_C2H2_2"/>
    <property type="match status" value="3"/>
</dbReference>
<sequence>MSYSQYPDHYKVMMDKLNEQRQLDQFTDITLIVDGHQFRAHKAVLAACSQFFHNFFQDFTQEPLVEIEGVSNTAFRRLMEFTYTATLAVTGEEEAHDVWKAAEYLQMHEAIKALDSRTHNRSALTTKRKGKKRKIAETSNVITETLPLVEGEQVEIEVIGEEVLDSAKNTQASSDDSALALLADITSKYQQGEATVQVIKKGELEEVAILFIMYLVEVQISQVDNVYRCNKCDRSFKLYYHLKHHMKTHLGSLEKPHVCGHCGKAYTREGALKQHISTFHYDAEELSHGQKPQKKVHVCEYCQKNFDHFGHFKEHLRKHTGKKKYCK</sequence>
<keyword evidence="14" id="KW-1185">Reference proteome</keyword>
<feature type="domain" description="BTB" evidence="11">
    <location>
        <begin position="27"/>
        <end position="91"/>
    </location>
</feature>
<dbReference type="FunFam" id="3.30.160.60:FF:000110">
    <property type="entry name" value="Zinc finger protein-like"/>
    <property type="match status" value="1"/>
</dbReference>
<feature type="domain" description="C2H2-type" evidence="12">
    <location>
        <begin position="257"/>
        <end position="285"/>
    </location>
</feature>
<evidence type="ECO:0000259" key="12">
    <source>
        <dbReference type="PROSITE" id="PS50157"/>
    </source>
</evidence>
<dbReference type="Gene3D" id="3.30.160.60">
    <property type="entry name" value="Classic Zinc Finger"/>
    <property type="match status" value="3"/>
</dbReference>
<dbReference type="SMART" id="SM00225">
    <property type="entry name" value="BTB"/>
    <property type="match status" value="1"/>
</dbReference>
<dbReference type="GO" id="GO:0000978">
    <property type="term" value="F:RNA polymerase II cis-regulatory region sequence-specific DNA binding"/>
    <property type="evidence" value="ECO:0007669"/>
    <property type="project" value="TreeGrafter"/>
</dbReference>
<dbReference type="Gene3D" id="3.30.710.10">
    <property type="entry name" value="Potassium Channel Kv1.1, Chain A"/>
    <property type="match status" value="1"/>
</dbReference>
<evidence type="ECO:0000256" key="3">
    <source>
        <dbReference type="ARBA" id="ARBA00022737"/>
    </source>
</evidence>
<dbReference type="Ensembl" id="ENSNMLT00000043036.1">
    <property type="protein sequence ID" value="ENSNMLP00000038666.1"/>
    <property type="gene ID" value="ENSNMLG00000023848.1"/>
</dbReference>
<reference evidence="13" key="1">
    <citation type="submission" date="2025-08" db="UniProtKB">
        <authorList>
            <consortium name="Ensembl"/>
        </authorList>
    </citation>
    <scope>IDENTIFICATION</scope>
</reference>
<keyword evidence="8" id="KW-0804">Transcription</keyword>
<evidence type="ECO:0000256" key="5">
    <source>
        <dbReference type="ARBA" id="ARBA00022833"/>
    </source>
</evidence>
<dbReference type="FunFam" id="3.30.710.10:FF:000041">
    <property type="entry name" value="Zinc finger protein 131"/>
    <property type="match status" value="1"/>
</dbReference>
<dbReference type="PANTHER" id="PTHR46105:SF5">
    <property type="entry name" value="ZINC FINGER AND BTB DOMAIN-CONTAINING PROTEIN 44 ISOFORM X1"/>
    <property type="match status" value="1"/>
</dbReference>